<dbReference type="Proteomes" id="UP000184436">
    <property type="component" value="Unassembled WGS sequence"/>
</dbReference>
<dbReference type="AlphaFoldDB" id="A0A1M4TSZ2"/>
<feature type="transmembrane region" description="Helical" evidence="1">
    <location>
        <begin position="141"/>
        <end position="160"/>
    </location>
</feature>
<evidence type="ECO:0008006" key="4">
    <source>
        <dbReference type="Google" id="ProtNLM"/>
    </source>
</evidence>
<reference evidence="2 3" key="1">
    <citation type="submission" date="2016-11" db="EMBL/GenBank/DDBJ databases">
        <authorList>
            <person name="Jaros S."/>
            <person name="Januszkiewicz K."/>
            <person name="Wedrychowicz H."/>
        </authorList>
    </citation>
    <scope>NUCLEOTIDE SEQUENCE [LARGE SCALE GENOMIC DNA]</scope>
    <source>
        <strain evidence="2 3">DSM 26883</strain>
    </source>
</reference>
<keyword evidence="1" id="KW-0472">Membrane</keyword>
<gene>
    <name evidence="2" type="ORF">SAMN05444349_102236</name>
</gene>
<proteinExistence type="predicted"/>
<evidence type="ECO:0000313" key="3">
    <source>
        <dbReference type="Proteomes" id="UP000184436"/>
    </source>
</evidence>
<dbReference type="EMBL" id="FQVD01000002">
    <property type="protein sequence ID" value="SHE47563.1"/>
    <property type="molecule type" value="Genomic_DNA"/>
</dbReference>
<protein>
    <recommendedName>
        <fullName evidence="4">Zinc-ribbon domain-containing protein</fullName>
    </recommendedName>
</protein>
<keyword evidence="1" id="KW-1133">Transmembrane helix</keyword>
<accession>A0A1M4TSZ2</accession>
<keyword evidence="1" id="KW-0812">Transmembrane</keyword>
<organism evidence="2 3">
    <name type="scientific">Bacteroides faecichinchillae</name>
    <dbReference type="NCBI Taxonomy" id="871325"/>
    <lineage>
        <taxon>Bacteria</taxon>
        <taxon>Pseudomonadati</taxon>
        <taxon>Bacteroidota</taxon>
        <taxon>Bacteroidia</taxon>
        <taxon>Bacteroidales</taxon>
        <taxon>Bacteroidaceae</taxon>
        <taxon>Bacteroides</taxon>
    </lineage>
</organism>
<sequence length="473" mass="53798">MALIKCEECGHMMSDAAQRCPKCGCPASIHFMEIYYEGSSTFRVKGTIKLKINGEEINHGGNFKDGLSTKILLKTTPVVIELSTFGKLRKVNFTLDVNPAKNSRLELKYDAVIGFFTEAEYIVEGGEVVTIKASKGDKRRVYLFCFIFLVLFVGIQVYFINRRSRENTDEFNRHFNELIQKQKEKAESEAMPLSEEPDNTVKSKLELTEAHVRECFLRHWQHYKGDRELIPLEECSEGYKVFISDLNGDGINDAVVNAYVTPSSEEIANNKTENKSYIFCFVNDGEHCKLAAATKLYAMFFVDNINNEEIHAHRIEYMKRVNDGQRTAIKDSHIFKYDGDKLVDLGGTKRLVDDEENPSIERRSENAGLIEGYFYRYEGDMKGFPIKVDFGVLSNGMINGEYQNVKYGTVLDLTGQLISDKSLQLVGESQNEKIVFELSFSSPEHLKGYGKMEGNSLEIRLKLISSEVINDNH</sequence>
<keyword evidence="3" id="KW-1185">Reference proteome</keyword>
<dbReference type="RefSeq" id="WP_245798449.1">
    <property type="nucleotide sequence ID" value="NZ_FQVD01000002.1"/>
</dbReference>
<evidence type="ECO:0000256" key="1">
    <source>
        <dbReference type="SAM" id="Phobius"/>
    </source>
</evidence>
<name>A0A1M4TSZ2_9BACE</name>
<evidence type="ECO:0000313" key="2">
    <source>
        <dbReference type="EMBL" id="SHE47563.1"/>
    </source>
</evidence>
<dbReference type="STRING" id="871325.SAMN05444349_102236"/>